<evidence type="ECO:0000256" key="1">
    <source>
        <dbReference type="ARBA" id="ARBA00009986"/>
    </source>
</evidence>
<dbReference type="InterPro" id="IPR016163">
    <property type="entry name" value="Ald_DH_C"/>
</dbReference>
<evidence type="ECO:0000313" key="4">
    <source>
        <dbReference type="EMBL" id="NMN98391.1"/>
    </source>
</evidence>
<dbReference type="GO" id="GO:0016620">
    <property type="term" value="F:oxidoreductase activity, acting on the aldehyde or oxo group of donors, NAD or NADP as acceptor"/>
    <property type="evidence" value="ECO:0007669"/>
    <property type="project" value="InterPro"/>
</dbReference>
<dbReference type="InterPro" id="IPR016162">
    <property type="entry name" value="Ald_DH_N"/>
</dbReference>
<dbReference type="Pfam" id="PF00171">
    <property type="entry name" value="Aldedh"/>
    <property type="match status" value="1"/>
</dbReference>
<dbReference type="Gene3D" id="3.40.309.10">
    <property type="entry name" value="Aldehyde Dehydrogenase, Chain A, domain 2"/>
    <property type="match status" value="1"/>
</dbReference>
<dbReference type="FunFam" id="3.40.605.10:FF:000026">
    <property type="entry name" value="Aldehyde dehydrogenase, putative"/>
    <property type="match status" value="1"/>
</dbReference>
<evidence type="ECO:0000259" key="3">
    <source>
        <dbReference type="Pfam" id="PF00171"/>
    </source>
</evidence>
<dbReference type="InterPro" id="IPR016161">
    <property type="entry name" value="Ald_DH/histidinol_DH"/>
</dbReference>
<keyword evidence="2" id="KW-0560">Oxidoreductase</keyword>
<proteinExistence type="inferred from homology"/>
<reference evidence="4 5" key="1">
    <citation type="submission" date="2019-05" db="EMBL/GenBank/DDBJ databases">
        <authorList>
            <person name="Lee S.D."/>
        </authorList>
    </citation>
    <scope>NUCLEOTIDE SEQUENCE [LARGE SCALE GENOMIC DNA]</scope>
    <source>
        <strain evidence="4 5">YC2-7</strain>
    </source>
</reference>
<organism evidence="4 5">
    <name type="scientific">Antrihabitans stalactiti</name>
    <dbReference type="NCBI Taxonomy" id="2584121"/>
    <lineage>
        <taxon>Bacteria</taxon>
        <taxon>Bacillati</taxon>
        <taxon>Actinomycetota</taxon>
        <taxon>Actinomycetes</taxon>
        <taxon>Mycobacteriales</taxon>
        <taxon>Nocardiaceae</taxon>
        <taxon>Antrihabitans</taxon>
    </lineage>
</organism>
<dbReference type="FunFam" id="3.40.309.10:FF:000012">
    <property type="entry name" value="Betaine aldehyde dehydrogenase"/>
    <property type="match status" value="1"/>
</dbReference>
<protein>
    <submittedName>
        <fullName evidence="4">Aldehyde dehydrogenase</fullName>
    </submittedName>
</protein>
<sequence length="504" mass="54928">MTQAPHYPMYIDGEWVDAAERFEIIDPATDELVATTAKGIVADADRAVAAALRAHRRGDWRNMSPDERAAIMSRIVERLNEKMDELVDLHIAENGVTRKQAMAFHVGYSISHLQYFADLARTYEFEHTGPVLSYPTSAVGVVRREPIGVVAGIVPWNFPLLLAVWKLGPALAAGNCIVLKPDEKTPLTLLELAKAADEAGLPPGVLNIVTGPGETVGARLAAHPDVRKVAFTGSTAVGKEISKLAAENVKKVTLELGGKGPNIVLADADIEQAVDGALFAFCLYAGQACESGTRLLLPESRYDEFMDRLTARAAQIRVGDPNDFDTDMGPIISSEQKQRIEHYIELGQKEGATLAFGGKPLTGEQFEQGNWVGPTILGDVDNSMTVAQEEIFGPVLVVIKYKTVAEAIAIANDTEYGLSAGVWSVDIDAALDVARQIESGTVWINDWHMVNALYPFGGYKQSGNGRELGPHALDEYTEQKFVHIDLARKRENKVFDMMLPEYGE</sequence>
<dbReference type="FunFam" id="3.40.605.10:FF:000007">
    <property type="entry name" value="NAD/NADP-dependent betaine aldehyde dehydrogenase"/>
    <property type="match status" value="1"/>
</dbReference>
<reference evidence="4 5" key="2">
    <citation type="submission" date="2020-06" db="EMBL/GenBank/DDBJ databases">
        <title>Antribacter stalactiti gen. nov., sp. nov., a new member of the family Nacardiaceae isolated from a cave.</title>
        <authorList>
            <person name="Kim I.S."/>
        </authorList>
    </citation>
    <scope>NUCLEOTIDE SEQUENCE [LARGE SCALE GENOMIC DNA]</scope>
    <source>
        <strain evidence="4 5">YC2-7</strain>
    </source>
</reference>
<dbReference type="EMBL" id="VCQU01000010">
    <property type="protein sequence ID" value="NMN98391.1"/>
    <property type="molecule type" value="Genomic_DNA"/>
</dbReference>
<comment type="caution">
    <text evidence="4">The sequence shown here is derived from an EMBL/GenBank/DDBJ whole genome shotgun (WGS) entry which is preliminary data.</text>
</comment>
<dbReference type="Gene3D" id="3.40.605.10">
    <property type="entry name" value="Aldehyde Dehydrogenase, Chain A, domain 1"/>
    <property type="match status" value="1"/>
</dbReference>
<dbReference type="PANTHER" id="PTHR42804:SF1">
    <property type="entry name" value="ALDEHYDE DEHYDROGENASE-RELATED"/>
    <property type="match status" value="1"/>
</dbReference>
<feature type="domain" description="Aldehyde dehydrogenase" evidence="3">
    <location>
        <begin position="15"/>
        <end position="482"/>
    </location>
</feature>
<evidence type="ECO:0000256" key="2">
    <source>
        <dbReference type="ARBA" id="ARBA00023002"/>
    </source>
</evidence>
<evidence type="ECO:0000313" key="5">
    <source>
        <dbReference type="Proteomes" id="UP000535543"/>
    </source>
</evidence>
<name>A0A848KJV6_9NOCA</name>
<dbReference type="AlphaFoldDB" id="A0A848KJV6"/>
<comment type="similarity">
    <text evidence="1">Belongs to the aldehyde dehydrogenase family.</text>
</comment>
<gene>
    <name evidence="4" type="ORF">FGL95_25440</name>
</gene>
<dbReference type="RefSeq" id="WP_169592593.1">
    <property type="nucleotide sequence ID" value="NZ_VCQU01000010.1"/>
</dbReference>
<dbReference type="Proteomes" id="UP000535543">
    <property type="component" value="Unassembled WGS sequence"/>
</dbReference>
<dbReference type="PANTHER" id="PTHR42804">
    <property type="entry name" value="ALDEHYDE DEHYDROGENASE"/>
    <property type="match status" value="1"/>
</dbReference>
<accession>A0A848KJV6</accession>
<dbReference type="InterPro" id="IPR015590">
    <property type="entry name" value="Aldehyde_DH_dom"/>
</dbReference>
<dbReference type="SUPFAM" id="SSF53720">
    <property type="entry name" value="ALDH-like"/>
    <property type="match status" value="1"/>
</dbReference>
<keyword evidence="5" id="KW-1185">Reference proteome</keyword>